<organism evidence="9 10">
    <name type="scientific">Thermoflexus hugenholtzii JAD2</name>
    <dbReference type="NCBI Taxonomy" id="877466"/>
    <lineage>
        <taxon>Bacteria</taxon>
        <taxon>Bacillati</taxon>
        <taxon>Chloroflexota</taxon>
        <taxon>Thermoflexia</taxon>
        <taxon>Thermoflexales</taxon>
        <taxon>Thermoflexaceae</taxon>
        <taxon>Thermoflexus</taxon>
    </lineage>
</organism>
<comment type="subcellular location">
    <subcellularLocation>
        <location evidence="8">Cell membrane</location>
        <topology evidence="8">Multi-pass membrane protein</topology>
    </subcellularLocation>
    <subcellularLocation>
        <location evidence="1">Membrane</location>
        <topology evidence="1">Multi-pass membrane protein</topology>
    </subcellularLocation>
</comment>
<evidence type="ECO:0000256" key="7">
    <source>
        <dbReference type="ARBA" id="ARBA00023136"/>
    </source>
</evidence>
<dbReference type="GO" id="GO:0030964">
    <property type="term" value="C:NADH dehydrogenase complex"/>
    <property type="evidence" value="ECO:0007669"/>
    <property type="project" value="TreeGrafter"/>
</dbReference>
<reference evidence="10" key="1">
    <citation type="submission" date="2017-06" db="EMBL/GenBank/DDBJ databases">
        <authorList>
            <person name="Varghese N."/>
            <person name="Submissions S."/>
        </authorList>
    </citation>
    <scope>NUCLEOTIDE SEQUENCE [LARGE SCALE GENOMIC DNA]</scope>
    <source>
        <strain evidence="10">JAD2</strain>
    </source>
</reference>
<evidence type="ECO:0000256" key="8">
    <source>
        <dbReference type="HAMAP-Rule" id="MF_01456"/>
    </source>
</evidence>
<comment type="subunit">
    <text evidence="8">NDH-1 is composed of 14 different subunits. Subunits NuoA, H, J, K, L, M, N constitute the membrane sector of the complex.</text>
</comment>
<evidence type="ECO:0000256" key="1">
    <source>
        <dbReference type="ARBA" id="ARBA00004141"/>
    </source>
</evidence>
<dbReference type="Pfam" id="PF00420">
    <property type="entry name" value="Oxidored_q2"/>
    <property type="match status" value="1"/>
</dbReference>
<name>A0A212Q066_9CHLR</name>
<keyword evidence="8" id="KW-0830">Ubiquinone</keyword>
<dbReference type="EMBL" id="FYEK01000003">
    <property type="protein sequence ID" value="SNB52604.1"/>
    <property type="molecule type" value="Genomic_DNA"/>
</dbReference>
<keyword evidence="7 8" id="KW-0472">Membrane</keyword>
<evidence type="ECO:0000313" key="10">
    <source>
        <dbReference type="Proteomes" id="UP000197025"/>
    </source>
</evidence>
<dbReference type="Proteomes" id="UP000197025">
    <property type="component" value="Unassembled WGS sequence"/>
</dbReference>
<dbReference type="GO" id="GO:0005886">
    <property type="term" value="C:plasma membrane"/>
    <property type="evidence" value="ECO:0007669"/>
    <property type="project" value="UniProtKB-SubCell"/>
</dbReference>
<sequence>MIPLTWYLLVAAALFCIGVYGVLARRNAIAILMAIELMLNAVNLSLVSFWRYLHPDRMVGQAFALFVLVVAAAEAAAGLALIISIYRNRETVDVENIDLLRG</sequence>
<dbReference type="InterPro" id="IPR001133">
    <property type="entry name" value="NADH_UbQ_OxRdtase_chain4L/K"/>
</dbReference>
<dbReference type="AlphaFoldDB" id="A0A212Q066"/>
<evidence type="ECO:0000313" key="9">
    <source>
        <dbReference type="EMBL" id="SNB52604.1"/>
    </source>
</evidence>
<dbReference type="HAMAP" id="MF_01456">
    <property type="entry name" value="NDH1_NuoK"/>
    <property type="match status" value="1"/>
</dbReference>
<dbReference type="PANTHER" id="PTHR11434:SF16">
    <property type="entry name" value="NADH-UBIQUINONE OXIDOREDUCTASE CHAIN 4L"/>
    <property type="match status" value="1"/>
</dbReference>
<dbReference type="NCBIfam" id="NF004323">
    <property type="entry name" value="PRK05715.1-5"/>
    <property type="match status" value="1"/>
</dbReference>
<keyword evidence="3 8" id="KW-0813">Transport</keyword>
<keyword evidence="10" id="KW-1185">Reference proteome</keyword>
<dbReference type="NCBIfam" id="NF004322">
    <property type="entry name" value="PRK05715.1-4"/>
    <property type="match status" value="1"/>
</dbReference>
<dbReference type="EC" id="7.1.1.-" evidence="8"/>
<evidence type="ECO:0000256" key="4">
    <source>
        <dbReference type="ARBA" id="ARBA00022692"/>
    </source>
</evidence>
<feature type="transmembrane region" description="Helical" evidence="8">
    <location>
        <begin position="30"/>
        <end position="50"/>
    </location>
</feature>
<keyword evidence="8" id="KW-1278">Translocase</keyword>
<dbReference type="FunFam" id="1.10.287.3510:FF:000001">
    <property type="entry name" value="NADH-quinone oxidoreductase subunit K"/>
    <property type="match status" value="1"/>
</dbReference>
<protein>
    <recommendedName>
        <fullName evidence="8">NADH-quinone oxidoreductase subunit K</fullName>
        <ecNumber evidence="8">7.1.1.-</ecNumber>
    </recommendedName>
    <alternativeName>
        <fullName evidence="8">NADH dehydrogenase I subunit K</fullName>
    </alternativeName>
    <alternativeName>
        <fullName evidence="8">NDH-1 subunit K</fullName>
    </alternativeName>
</protein>
<dbReference type="GO" id="GO:0042773">
    <property type="term" value="P:ATP synthesis coupled electron transport"/>
    <property type="evidence" value="ECO:0007669"/>
    <property type="project" value="InterPro"/>
</dbReference>
<dbReference type="OrthoDB" id="9810120at2"/>
<keyword evidence="8" id="KW-0520">NAD</keyword>
<feature type="transmembrane region" description="Helical" evidence="8">
    <location>
        <begin position="6"/>
        <end position="23"/>
    </location>
</feature>
<gene>
    <name evidence="8" type="primary">nuoK</name>
    <name evidence="9" type="ORF">SAMN02746019_00023510</name>
</gene>
<dbReference type="NCBIfam" id="NF004320">
    <property type="entry name" value="PRK05715.1-2"/>
    <property type="match status" value="1"/>
</dbReference>
<dbReference type="InterPro" id="IPR039428">
    <property type="entry name" value="NUOK/Mnh_C1-like"/>
</dbReference>
<evidence type="ECO:0000256" key="2">
    <source>
        <dbReference type="ARBA" id="ARBA00010519"/>
    </source>
</evidence>
<dbReference type="GO" id="GO:0050136">
    <property type="term" value="F:NADH dehydrogenase (quinone) (non-electrogenic) activity"/>
    <property type="evidence" value="ECO:0007669"/>
    <property type="project" value="UniProtKB-UniRule"/>
</dbReference>
<proteinExistence type="inferred from homology"/>
<dbReference type="RefSeq" id="WP_088570119.1">
    <property type="nucleotide sequence ID" value="NZ_FYEK01000003.1"/>
</dbReference>
<evidence type="ECO:0000256" key="5">
    <source>
        <dbReference type="ARBA" id="ARBA00022719"/>
    </source>
</evidence>
<dbReference type="GO" id="GO:0048038">
    <property type="term" value="F:quinone binding"/>
    <property type="evidence" value="ECO:0007669"/>
    <property type="project" value="UniProtKB-KW"/>
</dbReference>
<evidence type="ECO:0000256" key="3">
    <source>
        <dbReference type="ARBA" id="ARBA00022448"/>
    </source>
</evidence>
<keyword evidence="6 8" id="KW-1133">Transmembrane helix</keyword>
<accession>A0A212Q066</accession>
<evidence type="ECO:0000256" key="6">
    <source>
        <dbReference type="ARBA" id="ARBA00022989"/>
    </source>
</evidence>
<dbReference type="PANTHER" id="PTHR11434">
    <property type="entry name" value="NADH-UBIQUINONE OXIDOREDUCTASE SUBUNIT ND4L"/>
    <property type="match status" value="1"/>
</dbReference>
<dbReference type="NCBIfam" id="NF004321">
    <property type="entry name" value="PRK05715.1-3"/>
    <property type="match status" value="1"/>
</dbReference>
<keyword evidence="8" id="KW-1003">Cell membrane</keyword>
<comment type="similarity">
    <text evidence="2 8">Belongs to the complex I subunit 4L family.</text>
</comment>
<dbReference type="InParanoid" id="A0A212Q066"/>
<comment type="function">
    <text evidence="8">NDH-1 shuttles electrons from NADH, via FMN and iron-sulfur (Fe-S) centers, to quinones in the respiratory chain. The immediate electron acceptor for the enzyme in this species is believed to be ubiquinone. Couples the redox reaction to proton translocation (for every two electrons transferred, four hydrogen ions are translocated across the cytoplasmic membrane), and thus conserves the redox energy in a proton gradient.</text>
</comment>
<dbReference type="Gene3D" id="1.10.287.3510">
    <property type="match status" value="1"/>
</dbReference>
<comment type="catalytic activity">
    <reaction evidence="8">
        <text>a quinone + NADH + 5 H(+)(in) = a quinol + NAD(+) + 4 H(+)(out)</text>
        <dbReference type="Rhea" id="RHEA:57888"/>
        <dbReference type="ChEBI" id="CHEBI:15378"/>
        <dbReference type="ChEBI" id="CHEBI:24646"/>
        <dbReference type="ChEBI" id="CHEBI:57540"/>
        <dbReference type="ChEBI" id="CHEBI:57945"/>
        <dbReference type="ChEBI" id="CHEBI:132124"/>
    </reaction>
</comment>
<keyword evidence="5 8" id="KW-0874">Quinone</keyword>
<keyword evidence="4 8" id="KW-0812">Transmembrane</keyword>
<feature type="transmembrane region" description="Helical" evidence="8">
    <location>
        <begin position="62"/>
        <end position="86"/>
    </location>
</feature>